<dbReference type="KEGG" id="tsy:THSYN_23185"/>
<keyword evidence="11" id="KW-1185">Reference proteome</keyword>
<evidence type="ECO:0000256" key="4">
    <source>
        <dbReference type="ARBA" id="ARBA00022723"/>
    </source>
</evidence>
<evidence type="ECO:0000256" key="2">
    <source>
        <dbReference type="ARBA" id="ARBA00022649"/>
    </source>
</evidence>
<evidence type="ECO:0000256" key="8">
    <source>
        <dbReference type="HAMAP-Rule" id="MF_00265"/>
    </source>
</evidence>
<sequence>MSGWLLDTNVLSELRRKQPEPAVARFVAAQPLNDLYVSAVTFAEIRFGIELIGDPERRAELHHWLTQRLRALFERRALPVTEDVLLQWRLMIEAGRKRGHTFSHPDILIAATAAQHGLTVVTRNTGEFAAAGVAIFNPWKGP</sequence>
<dbReference type="RefSeq" id="WP_100921247.1">
    <property type="nucleotide sequence ID" value="NZ_CP020370.1"/>
</dbReference>
<name>A0A2K8UEP0_9GAMM</name>
<dbReference type="SUPFAM" id="SSF88723">
    <property type="entry name" value="PIN domain-like"/>
    <property type="match status" value="1"/>
</dbReference>
<dbReference type="PANTHER" id="PTHR33653">
    <property type="entry name" value="RIBONUCLEASE VAPC2"/>
    <property type="match status" value="1"/>
</dbReference>
<gene>
    <name evidence="8" type="primary">vapC</name>
    <name evidence="10" type="ORF">THSYN_23185</name>
</gene>
<dbReference type="GO" id="GO:0016787">
    <property type="term" value="F:hydrolase activity"/>
    <property type="evidence" value="ECO:0007669"/>
    <property type="project" value="UniProtKB-KW"/>
</dbReference>
<dbReference type="InterPro" id="IPR029060">
    <property type="entry name" value="PIN-like_dom_sf"/>
</dbReference>
<organism evidence="10 11">
    <name type="scientific">Candidatus Thiodictyon syntrophicum</name>
    <dbReference type="NCBI Taxonomy" id="1166950"/>
    <lineage>
        <taxon>Bacteria</taxon>
        <taxon>Pseudomonadati</taxon>
        <taxon>Pseudomonadota</taxon>
        <taxon>Gammaproteobacteria</taxon>
        <taxon>Chromatiales</taxon>
        <taxon>Chromatiaceae</taxon>
        <taxon>Thiodictyon</taxon>
    </lineage>
</organism>
<keyword evidence="5 8" id="KW-0378">Hydrolase</keyword>
<dbReference type="Gene3D" id="3.40.50.1010">
    <property type="entry name" value="5'-nuclease"/>
    <property type="match status" value="1"/>
</dbReference>
<dbReference type="CDD" id="cd18746">
    <property type="entry name" value="PIN_VapC4-5_FitB-like"/>
    <property type="match status" value="1"/>
</dbReference>
<comment type="cofactor">
    <cofactor evidence="1 8">
        <name>Mg(2+)</name>
        <dbReference type="ChEBI" id="CHEBI:18420"/>
    </cofactor>
</comment>
<proteinExistence type="inferred from homology"/>
<dbReference type="EMBL" id="CP020370">
    <property type="protein sequence ID" value="AUB83561.1"/>
    <property type="molecule type" value="Genomic_DNA"/>
</dbReference>
<dbReference type="GO" id="GO:0090729">
    <property type="term" value="F:toxin activity"/>
    <property type="evidence" value="ECO:0007669"/>
    <property type="project" value="UniProtKB-KW"/>
</dbReference>
<keyword evidence="8" id="KW-0800">Toxin</keyword>
<feature type="binding site" evidence="8">
    <location>
        <position position="7"/>
    </location>
    <ligand>
        <name>Mg(2+)</name>
        <dbReference type="ChEBI" id="CHEBI:18420"/>
    </ligand>
</feature>
<dbReference type="Proteomes" id="UP000232638">
    <property type="component" value="Chromosome"/>
</dbReference>
<dbReference type="InterPro" id="IPR022907">
    <property type="entry name" value="VapC_family"/>
</dbReference>
<evidence type="ECO:0000256" key="3">
    <source>
        <dbReference type="ARBA" id="ARBA00022722"/>
    </source>
</evidence>
<dbReference type="OrthoDB" id="9804823at2"/>
<dbReference type="GO" id="GO:0004540">
    <property type="term" value="F:RNA nuclease activity"/>
    <property type="evidence" value="ECO:0007669"/>
    <property type="project" value="InterPro"/>
</dbReference>
<evidence type="ECO:0000259" key="9">
    <source>
        <dbReference type="Pfam" id="PF01850"/>
    </source>
</evidence>
<dbReference type="HAMAP" id="MF_00265">
    <property type="entry name" value="VapC_Nob1"/>
    <property type="match status" value="1"/>
</dbReference>
<dbReference type="Pfam" id="PF01850">
    <property type="entry name" value="PIN"/>
    <property type="match status" value="1"/>
</dbReference>
<protein>
    <recommendedName>
        <fullName evidence="8">Ribonuclease VapC</fullName>
        <shortName evidence="8">RNase VapC</shortName>
        <ecNumber evidence="8">3.1.-.-</ecNumber>
    </recommendedName>
    <alternativeName>
        <fullName evidence="8">Toxin VapC</fullName>
    </alternativeName>
</protein>
<evidence type="ECO:0000313" key="10">
    <source>
        <dbReference type="EMBL" id="AUB83561.1"/>
    </source>
</evidence>
<dbReference type="InterPro" id="IPR002716">
    <property type="entry name" value="PIN_dom"/>
</dbReference>
<evidence type="ECO:0000313" key="11">
    <source>
        <dbReference type="Proteomes" id="UP000232638"/>
    </source>
</evidence>
<evidence type="ECO:0000256" key="7">
    <source>
        <dbReference type="ARBA" id="ARBA00038093"/>
    </source>
</evidence>
<comment type="function">
    <text evidence="8">Toxic component of a toxin-antitoxin (TA) system. An RNase.</text>
</comment>
<reference evidence="10 11" key="1">
    <citation type="submission" date="2017-03" db="EMBL/GenBank/DDBJ databases">
        <title>Complete genome sequence of Candidatus 'Thiodictyon syntrophicum' sp. nov. strain Cad16T, a photolithoautotroph purple sulfur bacterium isolated from an alpine meromictic lake.</title>
        <authorList>
            <person name="Luedin S.M."/>
            <person name="Pothier J.F."/>
            <person name="Danza F."/>
            <person name="Storelli N."/>
            <person name="Wittwer M."/>
            <person name="Tonolla M."/>
        </authorList>
    </citation>
    <scope>NUCLEOTIDE SEQUENCE [LARGE SCALE GENOMIC DNA]</scope>
    <source>
        <strain evidence="10 11">Cad16T</strain>
    </source>
</reference>
<dbReference type="PANTHER" id="PTHR33653:SF1">
    <property type="entry name" value="RIBONUCLEASE VAPC2"/>
    <property type="match status" value="1"/>
</dbReference>
<dbReference type="InterPro" id="IPR050556">
    <property type="entry name" value="Type_II_TA_system_RNase"/>
</dbReference>
<keyword evidence="3 8" id="KW-0540">Nuclease</keyword>
<keyword evidence="4 8" id="KW-0479">Metal-binding</keyword>
<dbReference type="EC" id="3.1.-.-" evidence="8"/>
<dbReference type="GO" id="GO:0000287">
    <property type="term" value="F:magnesium ion binding"/>
    <property type="evidence" value="ECO:0007669"/>
    <property type="project" value="UniProtKB-UniRule"/>
</dbReference>
<feature type="domain" description="PIN" evidence="9">
    <location>
        <begin position="5"/>
        <end position="129"/>
    </location>
</feature>
<evidence type="ECO:0000256" key="5">
    <source>
        <dbReference type="ARBA" id="ARBA00022801"/>
    </source>
</evidence>
<dbReference type="AlphaFoldDB" id="A0A2K8UEP0"/>
<keyword evidence="2 8" id="KW-1277">Toxin-antitoxin system</keyword>
<evidence type="ECO:0000256" key="1">
    <source>
        <dbReference type="ARBA" id="ARBA00001946"/>
    </source>
</evidence>
<accession>A0A2K8UEP0</accession>
<evidence type="ECO:0000256" key="6">
    <source>
        <dbReference type="ARBA" id="ARBA00022842"/>
    </source>
</evidence>
<feature type="binding site" evidence="8">
    <location>
        <position position="106"/>
    </location>
    <ligand>
        <name>Mg(2+)</name>
        <dbReference type="ChEBI" id="CHEBI:18420"/>
    </ligand>
</feature>
<keyword evidence="6 8" id="KW-0460">Magnesium</keyword>
<comment type="similarity">
    <text evidence="7 8">Belongs to the PINc/VapC protein family.</text>
</comment>